<dbReference type="EMBL" id="BMAW01110465">
    <property type="protein sequence ID" value="GFT43219.1"/>
    <property type="molecule type" value="Genomic_DNA"/>
</dbReference>
<comment type="caution">
    <text evidence="2">The sequence shown here is derived from an EMBL/GenBank/DDBJ whole genome shotgun (WGS) entry which is preliminary data.</text>
</comment>
<reference evidence="2" key="1">
    <citation type="submission" date="2020-08" db="EMBL/GenBank/DDBJ databases">
        <title>Multicomponent nature underlies the extraordinary mechanical properties of spider dragline silk.</title>
        <authorList>
            <person name="Kono N."/>
            <person name="Nakamura H."/>
            <person name="Mori M."/>
            <person name="Yoshida Y."/>
            <person name="Ohtoshi R."/>
            <person name="Malay A.D."/>
            <person name="Moran D.A.P."/>
            <person name="Tomita M."/>
            <person name="Numata K."/>
            <person name="Arakawa K."/>
        </authorList>
    </citation>
    <scope>NUCLEOTIDE SEQUENCE</scope>
</reference>
<evidence type="ECO:0000313" key="3">
    <source>
        <dbReference type="Proteomes" id="UP000887013"/>
    </source>
</evidence>
<name>A0A8X6TRI2_NEPPI</name>
<keyword evidence="3" id="KW-1185">Reference proteome</keyword>
<gene>
    <name evidence="2" type="ORF">NPIL_311531</name>
</gene>
<proteinExistence type="predicted"/>
<organism evidence="2 3">
    <name type="scientific">Nephila pilipes</name>
    <name type="common">Giant wood spider</name>
    <name type="synonym">Nephila maculata</name>
    <dbReference type="NCBI Taxonomy" id="299642"/>
    <lineage>
        <taxon>Eukaryota</taxon>
        <taxon>Metazoa</taxon>
        <taxon>Ecdysozoa</taxon>
        <taxon>Arthropoda</taxon>
        <taxon>Chelicerata</taxon>
        <taxon>Arachnida</taxon>
        <taxon>Araneae</taxon>
        <taxon>Araneomorphae</taxon>
        <taxon>Entelegynae</taxon>
        <taxon>Araneoidea</taxon>
        <taxon>Nephilidae</taxon>
        <taxon>Nephila</taxon>
    </lineage>
</organism>
<evidence type="ECO:0000313" key="2">
    <source>
        <dbReference type="EMBL" id="GFT43219.1"/>
    </source>
</evidence>
<sequence length="144" mass="16550">MMNKSTPRRKREREREKKIAFIEPFLPTISGASEREANADAIREKTGRERIDSRQSRPTSRRALCPWYAYTIDRSLESKRCAHSVVGHRHHQRRSGVFGDYGSGFSMRWLIIGGKVLASGFELIINPETNQLNAVFADDRVDED</sequence>
<evidence type="ECO:0000256" key="1">
    <source>
        <dbReference type="SAM" id="MobiDB-lite"/>
    </source>
</evidence>
<feature type="region of interest" description="Disordered" evidence="1">
    <location>
        <begin position="34"/>
        <end position="60"/>
    </location>
</feature>
<dbReference type="AlphaFoldDB" id="A0A8X6TRI2"/>
<feature type="compositionally biased region" description="Basic and acidic residues" evidence="1">
    <location>
        <begin position="34"/>
        <end position="55"/>
    </location>
</feature>
<dbReference type="Proteomes" id="UP000887013">
    <property type="component" value="Unassembled WGS sequence"/>
</dbReference>
<accession>A0A8X6TRI2</accession>
<protein>
    <submittedName>
        <fullName evidence="2">Uncharacterized protein</fullName>
    </submittedName>
</protein>